<dbReference type="RefSeq" id="WP_123202034.1">
    <property type="nucleotide sequence ID" value="NZ_RJMB01000015.1"/>
</dbReference>
<proteinExistence type="predicted"/>
<dbReference type="OrthoDB" id="3572298at2"/>
<keyword evidence="2" id="KW-1185">Reference proteome</keyword>
<organism evidence="1 2">
    <name type="scientific">Halostreptopolyspora alba</name>
    <dbReference type="NCBI Taxonomy" id="2487137"/>
    <lineage>
        <taxon>Bacteria</taxon>
        <taxon>Bacillati</taxon>
        <taxon>Actinomycetota</taxon>
        <taxon>Actinomycetes</taxon>
        <taxon>Streptosporangiales</taxon>
        <taxon>Nocardiopsidaceae</taxon>
        <taxon>Halostreptopolyspora</taxon>
    </lineage>
</organism>
<dbReference type="EMBL" id="RJMB01000015">
    <property type="protein sequence ID" value="RNL83575.1"/>
    <property type="molecule type" value="Genomic_DNA"/>
</dbReference>
<comment type="caution">
    <text evidence="1">The sequence shown here is derived from an EMBL/GenBank/DDBJ whole genome shotgun (WGS) entry which is preliminary data.</text>
</comment>
<reference evidence="1 2" key="1">
    <citation type="submission" date="2018-11" db="EMBL/GenBank/DDBJ databases">
        <title>The genome draft of YIM 96095.</title>
        <authorList>
            <person name="Tang S.-K."/>
            <person name="Chunyu W.-X."/>
            <person name="Feng Y.-Z."/>
        </authorList>
    </citation>
    <scope>NUCLEOTIDE SEQUENCE [LARGE SCALE GENOMIC DNA]</scope>
    <source>
        <strain evidence="1 2">YIM 96095</strain>
    </source>
</reference>
<name>A0A3N0E6W7_9ACTN</name>
<evidence type="ECO:0000313" key="2">
    <source>
        <dbReference type="Proteomes" id="UP000269198"/>
    </source>
</evidence>
<evidence type="ECO:0000313" key="1">
    <source>
        <dbReference type="EMBL" id="RNL83575.1"/>
    </source>
</evidence>
<gene>
    <name evidence="1" type="ORF">EFW17_15070</name>
</gene>
<dbReference type="AlphaFoldDB" id="A0A3N0E6W7"/>
<accession>A0A3N0E6W7</accession>
<sequence>MGLHRIIRVRALCDGCAHDWIAHLDSEPVFESQQAALAELAGLYGWSITESGMWCDQCTAEHACAEQGHQWDRTEEPPWRYDPVREEWAPNYQVCNRCAYEIPVALARGVGHPERQPGLLTPDEQAALAVLQCQLTPHGGEPR</sequence>
<dbReference type="Proteomes" id="UP000269198">
    <property type="component" value="Unassembled WGS sequence"/>
</dbReference>
<protein>
    <submittedName>
        <fullName evidence="1">Uncharacterized protein</fullName>
    </submittedName>
</protein>